<dbReference type="InterPro" id="IPR058923">
    <property type="entry name" value="RCC1-like_dom"/>
</dbReference>
<dbReference type="Pfam" id="PF07676">
    <property type="entry name" value="PD40"/>
    <property type="match status" value="1"/>
</dbReference>
<evidence type="ECO:0000256" key="3">
    <source>
        <dbReference type="SAM" id="MobiDB-lite"/>
    </source>
</evidence>
<feature type="signal peptide" evidence="4">
    <location>
        <begin position="1"/>
        <end position="24"/>
    </location>
</feature>
<gene>
    <name evidence="6" type="ORF">M0G41_13145</name>
</gene>
<feature type="chain" id="PRO_5046780550" description="RCC1-like domain-containing protein" evidence="4">
    <location>
        <begin position="25"/>
        <end position="1448"/>
    </location>
</feature>
<keyword evidence="4" id="KW-0732">Signal</keyword>
<evidence type="ECO:0000256" key="2">
    <source>
        <dbReference type="ARBA" id="ARBA00022737"/>
    </source>
</evidence>
<sequence length="1448" mass="148914">MQRILSVPGLFVLLACLGAATAAAQDSFSRLGGVLQTASGRAHSCALIRDGRVVCWGRNEFGQLGVGERSTQPRTTPVPVRDLPPDIRFIAAGLAHSCAVDGMGAVHCWGWNAFGQLGTTAGEDRPSPLRVEGLPADAVAISLGFNHSCALMRSGEVWCWGGNGNGQLGDDSRVDRARPAQVRALPESALRLDAGSAHTCAIGQSGTVRCWGANNTGQLGDGTTTDRLLPVAVRGLSAPGREIAAANVLSCAIVGEGAVECWGGVGFALLGDGSTEGRTTAGPVPEMARGFTALDGGDFHVCAVDANGGVRCFGDSLSGQLGGAGIEETFSTVQVIGLAPEVRGLSTGARHSCAHSRRGFVQCWGLNTDGQLGNNRSTLRLVPTPLASVGAVYEQVAGGSFHSCGRTREGRVRCWGANNQQQLGNGVDPLPLRLAPVDVAGLALGAQAVAVGFDHSCAITASGGVKCWGYNQEGQLGDGSGQNQDRAVDVSGLSAGVRALALGRKHSCALRDNGVVLCWGGNDEGQLGLGTTAAAPSPREVSGLPGPARFIAAGQLHTCAVLQTGALFCWGLNNEGQIGDGTRSNRSRPTPVTSLGSGVDRVALGTRHSCALRTDGSVACWGDAFFGLLLGDGSEQDRLVPAPVPALAGGIVDLSLGDSHSCVIGARGGVRCWGSNFLGAVGDNSQISRPRPTPVAGLAAGATRIDLGIGHSCVVAPGGRVLCWGDNSFGQLGDGTLFGQARPQDVVVNARPRQISAVTAEADGDSRKSLLDASGRYVVFESRAGNLVPGDGDGQADVFRLDRESGEIERVSLGNDESPVSGAARLPSLSGDGQRVLFVARDAAVKRVYGETAKQAAERRKGGGSSVFLRNMLTGTTQQVATTSADAEAEPGTQPAPQLSASANAVVFTEVPDDPAEGTPGVPQVYWAPLFDDGGEALTVGQAVCVSCKSVGGDGQSTSTNTDDLSTAPVLSADGQWVAWESTAKNATTTPSSCPEAQSQVLLRNMLTGATQVVSPPAGTSAESCGSAGSSAPSIDDSGSVVAFETDHAHGADDLNLLPDIYVSTAGSLERASASVDGGDSTGASSQAALSGDGSQLAFVSDAPNLDLSLPDNNDLADVHVADLETGDIVRLAQSDTGGEADAPADSPALNLDGSQIAFDTSAKLLGGLTGGGNNVFTRSNPLSSGKRSATWWVSTESGWGLTVFDQGSVLAPTWFTYDSDGEPTWFIAAGAFPQADGSFRGDLFRFTGTPLAQIDGPAAQSVTPVGELTLRYSGEDELAFDYTVGGISQSKTLSRFPFGNRTFACSTSATLSRADAANYTDLWTGSGADAGWGLTLFHVDELLVAIWYTYDTDGEAVFFLLTTTRQPDGSFSGDIFRQQNGTPFSAIDGAEPSPGADIIGSTTLRFIDGETADFSYRIGTVDQTRRIVRLLVGDEANICRSQDAAPE</sequence>
<dbReference type="InterPro" id="IPR011659">
    <property type="entry name" value="WD40"/>
</dbReference>
<keyword evidence="2" id="KW-0677">Repeat</keyword>
<proteinExistence type="predicted"/>
<keyword evidence="1" id="KW-0344">Guanine-nucleotide releasing factor</keyword>
<dbReference type="RefSeq" id="WP_248210147.1">
    <property type="nucleotide sequence ID" value="NZ_JALNMH010000010.1"/>
</dbReference>
<dbReference type="Proteomes" id="UP001431449">
    <property type="component" value="Unassembled WGS sequence"/>
</dbReference>
<dbReference type="Gene3D" id="2.120.10.30">
    <property type="entry name" value="TolB, C-terminal domain"/>
    <property type="match status" value="1"/>
</dbReference>
<dbReference type="SUPFAM" id="SSF82171">
    <property type="entry name" value="DPP6 N-terminal domain-like"/>
    <property type="match status" value="1"/>
</dbReference>
<dbReference type="SUPFAM" id="SSF50985">
    <property type="entry name" value="RCC1/BLIP-II"/>
    <property type="match status" value="2"/>
</dbReference>
<dbReference type="PROSITE" id="PS51257">
    <property type="entry name" value="PROKAR_LIPOPROTEIN"/>
    <property type="match status" value="1"/>
</dbReference>
<dbReference type="Gene3D" id="2.130.10.30">
    <property type="entry name" value="Regulator of chromosome condensation 1/beta-lactamase-inhibitor protein II"/>
    <property type="match status" value="4"/>
</dbReference>
<evidence type="ECO:0000313" key="6">
    <source>
        <dbReference type="EMBL" id="MCK7594613.1"/>
    </source>
</evidence>
<feature type="domain" description="RCC1-like" evidence="5">
    <location>
        <begin position="496"/>
        <end position="753"/>
    </location>
</feature>
<protein>
    <recommendedName>
        <fullName evidence="5">RCC1-like domain-containing protein</fullName>
    </recommendedName>
</protein>
<feature type="compositionally biased region" description="Low complexity" evidence="3">
    <location>
        <begin position="1018"/>
        <end position="1033"/>
    </location>
</feature>
<evidence type="ECO:0000259" key="5">
    <source>
        <dbReference type="Pfam" id="PF25390"/>
    </source>
</evidence>
<name>A0ABT0GJM3_9GAMM</name>
<dbReference type="InterPro" id="IPR051553">
    <property type="entry name" value="Ran_GTPase-activating"/>
</dbReference>
<evidence type="ECO:0000256" key="4">
    <source>
        <dbReference type="SAM" id="SignalP"/>
    </source>
</evidence>
<evidence type="ECO:0000256" key="1">
    <source>
        <dbReference type="ARBA" id="ARBA00022658"/>
    </source>
</evidence>
<organism evidence="6 7">
    <name type="scientific">Pseudomarimonas salicorniae</name>
    <dbReference type="NCBI Taxonomy" id="2933270"/>
    <lineage>
        <taxon>Bacteria</taxon>
        <taxon>Pseudomonadati</taxon>
        <taxon>Pseudomonadota</taxon>
        <taxon>Gammaproteobacteria</taxon>
        <taxon>Lysobacterales</taxon>
        <taxon>Lysobacteraceae</taxon>
        <taxon>Pseudomarimonas</taxon>
    </lineage>
</organism>
<dbReference type="PANTHER" id="PTHR45982">
    <property type="entry name" value="REGULATOR OF CHROMOSOME CONDENSATION"/>
    <property type="match status" value="1"/>
</dbReference>
<dbReference type="EMBL" id="JALNMH010000010">
    <property type="protein sequence ID" value="MCK7594613.1"/>
    <property type="molecule type" value="Genomic_DNA"/>
</dbReference>
<feature type="region of interest" description="Disordered" evidence="3">
    <location>
        <begin position="1014"/>
        <end position="1033"/>
    </location>
</feature>
<feature type="domain" description="RCC1-like" evidence="5">
    <location>
        <begin position="33"/>
        <end position="236"/>
    </location>
</feature>
<dbReference type="InterPro" id="IPR009091">
    <property type="entry name" value="RCC1/BLIP-II"/>
</dbReference>
<dbReference type="Pfam" id="PF25390">
    <property type="entry name" value="WD40_RLD"/>
    <property type="match status" value="2"/>
</dbReference>
<reference evidence="6" key="1">
    <citation type="submission" date="2022-04" db="EMBL/GenBank/DDBJ databases">
        <title>Lysobacter sp. CAU 1642 isolated from sea sand.</title>
        <authorList>
            <person name="Kim W."/>
        </authorList>
    </citation>
    <scope>NUCLEOTIDE SEQUENCE</scope>
    <source>
        <strain evidence="6">CAU 1642</strain>
    </source>
</reference>
<dbReference type="InterPro" id="IPR011042">
    <property type="entry name" value="6-blade_b-propeller_TolB-like"/>
</dbReference>
<dbReference type="Pfam" id="PF13540">
    <property type="entry name" value="RCC1_2"/>
    <property type="match status" value="3"/>
</dbReference>
<dbReference type="PANTHER" id="PTHR45982:SF1">
    <property type="entry name" value="REGULATOR OF CHROMOSOME CONDENSATION"/>
    <property type="match status" value="1"/>
</dbReference>
<comment type="caution">
    <text evidence="6">The sequence shown here is derived from an EMBL/GenBank/DDBJ whole genome shotgun (WGS) entry which is preliminary data.</text>
</comment>
<evidence type="ECO:0000313" key="7">
    <source>
        <dbReference type="Proteomes" id="UP001431449"/>
    </source>
</evidence>
<dbReference type="InterPro" id="IPR000408">
    <property type="entry name" value="Reg_chr_condens"/>
</dbReference>
<accession>A0ABT0GJM3</accession>
<dbReference type="PROSITE" id="PS50012">
    <property type="entry name" value="RCC1_3"/>
    <property type="match status" value="12"/>
</dbReference>
<keyword evidence="7" id="KW-1185">Reference proteome</keyword>
<dbReference type="PRINTS" id="PR00633">
    <property type="entry name" value="RCCNDNSATION"/>
</dbReference>